<evidence type="ECO:0000256" key="3">
    <source>
        <dbReference type="ARBA" id="ARBA00022670"/>
    </source>
</evidence>
<evidence type="ECO:0000256" key="1">
    <source>
        <dbReference type="ARBA" id="ARBA00000707"/>
    </source>
</evidence>
<dbReference type="InterPro" id="IPR038765">
    <property type="entry name" value="Papain-like_cys_pep_sf"/>
</dbReference>
<dbReference type="PROSITE" id="PS00973">
    <property type="entry name" value="USP_2"/>
    <property type="match status" value="1"/>
</dbReference>
<organism evidence="10 11">
    <name type="scientific">Daedalea quercina L-15889</name>
    <dbReference type="NCBI Taxonomy" id="1314783"/>
    <lineage>
        <taxon>Eukaryota</taxon>
        <taxon>Fungi</taxon>
        <taxon>Dikarya</taxon>
        <taxon>Basidiomycota</taxon>
        <taxon>Agaricomycotina</taxon>
        <taxon>Agaricomycetes</taxon>
        <taxon>Polyporales</taxon>
        <taxon>Fomitopsis</taxon>
    </lineage>
</organism>
<evidence type="ECO:0000256" key="2">
    <source>
        <dbReference type="ARBA" id="ARBA00009085"/>
    </source>
</evidence>
<sequence length="681" mass="74684">MLATAIRPASGLSEEGAQYHPAKDIEAFKNLLPPPVEFVEGSSKGTLLMDETKYQPINAPKPSEAEPQETKRATSSTPSKSNKSPKASQNSPVSQKSLYNGPLNTAWPEGASIGNGLHNTGNTCFLNSALQCLLHTTPLLHVLIRHGNVDPCRVPKGAYCMTCNLRTVMIESHHKQRSFAPYVISTKLQVIAKHMRRGRQEDSHEFLRYAIDALQKSCLAGHPPKMEPKLAETSWVHQIFGGRLRSRVTCLVCSHNSDTYDSVLDLSIDIYGVHTLRDALRKFVAVDHLKGADKYKCEKCKKPVSADKNFTIHDAPLVLTIHLKRFSPMGRKIGHLIKYEERLSLQPYMSEGQHGPTYSLYGVISHAGGGPNSGHYYAHVKGGDGQWYEMNDESVIRTSAPTSRQNAYILFFIRDKGQALEAAVSTPARTTSQLAKTGLVANMKKRKTPDSEGEESAHPAKSKERAPFIGPLLPSSSAAPSTPNKPDPQAQMLQKKIGQALKQTPKNGLEDLAQYSDGSDDIGEKVEEKVEEEKETPADDSTSPKPEAPALLPSPTITTPASKAASSSSVLASIPASSFYGDSNKKTNSSGQRSAKKRKSPDSDDEDDDPAQSLKEWARTPIPPTPSRKGNTPQPKRENRFSGGMSWKNPYSSRLKGDNLAERRDSAPVLHRYGKKKRLIM</sequence>
<dbReference type="EC" id="3.4.19.12" evidence="7"/>
<dbReference type="InterPro" id="IPR050164">
    <property type="entry name" value="Peptidase_C19"/>
</dbReference>
<dbReference type="FunFam" id="3.90.70.10:FF:000119">
    <property type="entry name" value="Ubiquitin specific peptidase 36"/>
    <property type="match status" value="1"/>
</dbReference>
<keyword evidence="11" id="KW-1185">Reference proteome</keyword>
<dbReference type="Proteomes" id="UP000076727">
    <property type="component" value="Unassembled WGS sequence"/>
</dbReference>
<feature type="compositionally biased region" description="Basic and acidic residues" evidence="8">
    <location>
        <begin position="655"/>
        <end position="666"/>
    </location>
</feature>
<dbReference type="EMBL" id="KV429045">
    <property type="protein sequence ID" value="KZT71453.1"/>
    <property type="molecule type" value="Genomic_DNA"/>
</dbReference>
<evidence type="ECO:0000256" key="7">
    <source>
        <dbReference type="RuleBase" id="RU366025"/>
    </source>
</evidence>
<dbReference type="InterPro" id="IPR018200">
    <property type="entry name" value="USP_CS"/>
</dbReference>
<accession>A0A165S2K2</accession>
<dbReference type="InterPro" id="IPR001394">
    <property type="entry name" value="Peptidase_C19_UCH"/>
</dbReference>
<evidence type="ECO:0000256" key="5">
    <source>
        <dbReference type="ARBA" id="ARBA00022801"/>
    </source>
</evidence>
<feature type="region of interest" description="Disordered" evidence="8">
    <location>
        <begin position="35"/>
        <end position="101"/>
    </location>
</feature>
<keyword evidence="6 7" id="KW-0788">Thiol protease</keyword>
<comment type="similarity">
    <text evidence="2 7">Belongs to the peptidase C19 family.</text>
</comment>
<dbReference type="Pfam" id="PF00443">
    <property type="entry name" value="UCH"/>
    <property type="match status" value="1"/>
</dbReference>
<proteinExistence type="inferred from homology"/>
<feature type="domain" description="USP" evidence="9">
    <location>
        <begin position="115"/>
        <end position="415"/>
    </location>
</feature>
<evidence type="ECO:0000256" key="6">
    <source>
        <dbReference type="ARBA" id="ARBA00022807"/>
    </source>
</evidence>
<feature type="compositionally biased region" description="Basic and acidic residues" evidence="8">
    <location>
        <begin position="522"/>
        <end position="537"/>
    </location>
</feature>
<dbReference type="STRING" id="1314783.A0A165S2K2"/>
<dbReference type="AlphaFoldDB" id="A0A165S2K2"/>
<dbReference type="Gene3D" id="3.90.70.10">
    <property type="entry name" value="Cysteine proteinases"/>
    <property type="match status" value="1"/>
</dbReference>
<feature type="compositionally biased region" description="Low complexity" evidence="8">
    <location>
        <begin position="471"/>
        <end position="482"/>
    </location>
</feature>
<feature type="compositionally biased region" description="Basic and acidic residues" evidence="8">
    <location>
        <begin position="455"/>
        <end position="466"/>
    </location>
</feature>
<dbReference type="PROSITE" id="PS00972">
    <property type="entry name" value="USP_1"/>
    <property type="match status" value="1"/>
</dbReference>
<dbReference type="GO" id="GO:0016579">
    <property type="term" value="P:protein deubiquitination"/>
    <property type="evidence" value="ECO:0007669"/>
    <property type="project" value="InterPro"/>
</dbReference>
<keyword evidence="4 7" id="KW-0833">Ubl conjugation pathway</keyword>
<protein>
    <recommendedName>
        <fullName evidence="7">Ubiquitin carboxyl-terminal hydrolase</fullName>
        <ecNumber evidence="7">3.4.19.12</ecNumber>
    </recommendedName>
</protein>
<gene>
    <name evidence="10" type="ORF">DAEQUDRAFT_763687</name>
</gene>
<dbReference type="GO" id="GO:0004843">
    <property type="term" value="F:cysteine-type deubiquitinase activity"/>
    <property type="evidence" value="ECO:0007669"/>
    <property type="project" value="UniProtKB-UniRule"/>
</dbReference>
<dbReference type="PANTHER" id="PTHR24006:SF758">
    <property type="entry name" value="UBIQUITIN CARBOXYL-TERMINAL HYDROLASE 36"/>
    <property type="match status" value="1"/>
</dbReference>
<keyword evidence="5 7" id="KW-0378">Hydrolase</keyword>
<dbReference type="PROSITE" id="PS50235">
    <property type="entry name" value="USP_3"/>
    <property type="match status" value="1"/>
</dbReference>
<evidence type="ECO:0000259" key="9">
    <source>
        <dbReference type="PROSITE" id="PS50235"/>
    </source>
</evidence>
<feature type="compositionally biased region" description="Low complexity" evidence="8">
    <location>
        <begin position="553"/>
        <end position="578"/>
    </location>
</feature>
<dbReference type="InterPro" id="IPR028889">
    <property type="entry name" value="USP"/>
</dbReference>
<name>A0A165S2K2_9APHY</name>
<dbReference type="GO" id="GO:0005634">
    <property type="term" value="C:nucleus"/>
    <property type="evidence" value="ECO:0007669"/>
    <property type="project" value="TreeGrafter"/>
</dbReference>
<dbReference type="OrthoDB" id="420187at2759"/>
<evidence type="ECO:0000256" key="4">
    <source>
        <dbReference type="ARBA" id="ARBA00022786"/>
    </source>
</evidence>
<feature type="compositionally biased region" description="Low complexity" evidence="8">
    <location>
        <begin position="73"/>
        <end position="92"/>
    </location>
</feature>
<evidence type="ECO:0000313" key="10">
    <source>
        <dbReference type="EMBL" id="KZT71453.1"/>
    </source>
</evidence>
<dbReference type="PANTHER" id="PTHR24006">
    <property type="entry name" value="UBIQUITIN CARBOXYL-TERMINAL HYDROLASE"/>
    <property type="match status" value="1"/>
</dbReference>
<dbReference type="GO" id="GO:0006508">
    <property type="term" value="P:proteolysis"/>
    <property type="evidence" value="ECO:0007669"/>
    <property type="project" value="UniProtKB-KW"/>
</dbReference>
<dbReference type="GO" id="GO:0005829">
    <property type="term" value="C:cytosol"/>
    <property type="evidence" value="ECO:0007669"/>
    <property type="project" value="TreeGrafter"/>
</dbReference>
<reference evidence="10 11" key="1">
    <citation type="journal article" date="2016" name="Mol. Biol. Evol.">
        <title>Comparative Genomics of Early-Diverging Mushroom-Forming Fungi Provides Insights into the Origins of Lignocellulose Decay Capabilities.</title>
        <authorList>
            <person name="Nagy L.G."/>
            <person name="Riley R."/>
            <person name="Tritt A."/>
            <person name="Adam C."/>
            <person name="Daum C."/>
            <person name="Floudas D."/>
            <person name="Sun H."/>
            <person name="Yadav J.S."/>
            <person name="Pangilinan J."/>
            <person name="Larsson K.H."/>
            <person name="Matsuura K."/>
            <person name="Barry K."/>
            <person name="Labutti K."/>
            <person name="Kuo R."/>
            <person name="Ohm R.A."/>
            <person name="Bhattacharya S.S."/>
            <person name="Shirouzu T."/>
            <person name="Yoshinaga Y."/>
            <person name="Martin F.M."/>
            <person name="Grigoriev I.V."/>
            <person name="Hibbett D.S."/>
        </authorList>
    </citation>
    <scope>NUCLEOTIDE SEQUENCE [LARGE SCALE GENOMIC DNA]</scope>
    <source>
        <strain evidence="10 11">L-15889</strain>
    </source>
</reference>
<comment type="catalytic activity">
    <reaction evidence="1 7">
        <text>Thiol-dependent hydrolysis of ester, thioester, amide, peptide and isopeptide bonds formed by the C-terminal Gly of ubiquitin (a 76-residue protein attached to proteins as an intracellular targeting signal).</text>
        <dbReference type="EC" id="3.4.19.12"/>
    </reaction>
</comment>
<evidence type="ECO:0000313" key="11">
    <source>
        <dbReference type="Proteomes" id="UP000076727"/>
    </source>
</evidence>
<keyword evidence="3 7" id="KW-0645">Protease</keyword>
<dbReference type="SUPFAM" id="SSF54001">
    <property type="entry name" value="Cysteine proteinases"/>
    <property type="match status" value="1"/>
</dbReference>
<feature type="region of interest" description="Disordered" evidence="8">
    <location>
        <begin position="427"/>
        <end position="668"/>
    </location>
</feature>
<evidence type="ECO:0000256" key="8">
    <source>
        <dbReference type="SAM" id="MobiDB-lite"/>
    </source>
</evidence>